<evidence type="ECO:0000256" key="5">
    <source>
        <dbReference type="ARBA" id="ARBA00023136"/>
    </source>
</evidence>
<proteinExistence type="predicted"/>
<keyword evidence="2" id="KW-1003">Cell membrane</keyword>
<comment type="caution">
    <text evidence="7">The sequence shown here is derived from an EMBL/GenBank/DDBJ whole genome shotgun (WGS) entry which is preliminary data.</text>
</comment>
<dbReference type="Pfam" id="PF13396">
    <property type="entry name" value="PLDc_N"/>
    <property type="match status" value="1"/>
</dbReference>
<name>A0ABV6E5L7_9ACTN</name>
<reference evidence="7 8" key="1">
    <citation type="submission" date="2024-09" db="EMBL/GenBank/DDBJ databases">
        <authorList>
            <person name="Sun Q."/>
            <person name="Mori K."/>
        </authorList>
    </citation>
    <scope>NUCLEOTIDE SEQUENCE [LARGE SCALE GENOMIC DNA]</scope>
    <source>
        <strain evidence="7 8">CCM 8654</strain>
    </source>
</reference>
<sequence length="70" mass="7644">MAKKTWADMTPTQKKIVVATGIAEVALTTWCAKDLRQRPAAAVRGPKVLWGPLLSVQPFGPIAYLLVGRR</sequence>
<dbReference type="Proteomes" id="UP001589698">
    <property type="component" value="Unassembled WGS sequence"/>
</dbReference>
<dbReference type="EMBL" id="JBHLXH010000002">
    <property type="protein sequence ID" value="MFC0224198.1"/>
    <property type="molecule type" value="Genomic_DNA"/>
</dbReference>
<comment type="subcellular location">
    <subcellularLocation>
        <location evidence="1">Cell membrane</location>
        <topology evidence="1">Multi-pass membrane protein</topology>
    </subcellularLocation>
</comment>
<keyword evidence="3" id="KW-0812">Transmembrane</keyword>
<evidence type="ECO:0000313" key="7">
    <source>
        <dbReference type="EMBL" id="MFC0224198.1"/>
    </source>
</evidence>
<evidence type="ECO:0000259" key="6">
    <source>
        <dbReference type="Pfam" id="PF13396"/>
    </source>
</evidence>
<accession>A0ABV6E5L7</accession>
<feature type="domain" description="Cardiolipin synthase N-terminal" evidence="6">
    <location>
        <begin position="26"/>
        <end position="69"/>
    </location>
</feature>
<dbReference type="RefSeq" id="WP_378519978.1">
    <property type="nucleotide sequence ID" value="NZ_CBCSDI010000005.1"/>
</dbReference>
<organism evidence="7 8">
    <name type="scientific">Nocardioides zeicaulis</name>
    <dbReference type="NCBI Taxonomy" id="1776857"/>
    <lineage>
        <taxon>Bacteria</taxon>
        <taxon>Bacillati</taxon>
        <taxon>Actinomycetota</taxon>
        <taxon>Actinomycetes</taxon>
        <taxon>Propionibacteriales</taxon>
        <taxon>Nocardioidaceae</taxon>
        <taxon>Nocardioides</taxon>
    </lineage>
</organism>
<evidence type="ECO:0000256" key="2">
    <source>
        <dbReference type="ARBA" id="ARBA00022475"/>
    </source>
</evidence>
<evidence type="ECO:0000256" key="3">
    <source>
        <dbReference type="ARBA" id="ARBA00022692"/>
    </source>
</evidence>
<keyword evidence="5" id="KW-0472">Membrane</keyword>
<keyword evidence="4" id="KW-1133">Transmembrane helix</keyword>
<evidence type="ECO:0000256" key="4">
    <source>
        <dbReference type="ARBA" id="ARBA00022989"/>
    </source>
</evidence>
<protein>
    <submittedName>
        <fullName evidence="7">PLDc N-terminal domain-containing protein</fullName>
    </submittedName>
</protein>
<evidence type="ECO:0000256" key="1">
    <source>
        <dbReference type="ARBA" id="ARBA00004651"/>
    </source>
</evidence>
<dbReference type="InterPro" id="IPR027379">
    <property type="entry name" value="CLS_N"/>
</dbReference>
<keyword evidence="8" id="KW-1185">Reference proteome</keyword>
<evidence type="ECO:0000313" key="8">
    <source>
        <dbReference type="Proteomes" id="UP001589698"/>
    </source>
</evidence>
<gene>
    <name evidence="7" type="ORF">ACFFJG_17055</name>
</gene>